<dbReference type="InterPro" id="IPR029058">
    <property type="entry name" value="AB_hydrolase_fold"/>
</dbReference>
<evidence type="ECO:0000313" key="2">
    <source>
        <dbReference type="EMBL" id="PWW47082.1"/>
    </source>
</evidence>
<dbReference type="EMBL" id="QGUB01000003">
    <property type="protein sequence ID" value="PWW47082.1"/>
    <property type="molecule type" value="Genomic_DNA"/>
</dbReference>
<dbReference type="PANTHER" id="PTHR46623">
    <property type="entry name" value="CARBOXYMETHYLENEBUTENOLIDASE-RELATED"/>
    <property type="match status" value="1"/>
</dbReference>
<dbReference type="PANTHER" id="PTHR46623:SF6">
    <property type="entry name" value="ALPHA_BETA-HYDROLASES SUPERFAMILY PROTEIN"/>
    <property type="match status" value="1"/>
</dbReference>
<reference evidence="2 3" key="1">
    <citation type="submission" date="2018-05" db="EMBL/GenBank/DDBJ databases">
        <title>Genomic Encyclopedia of Type Strains, Phase IV (KMG-IV): sequencing the most valuable type-strain genomes for metagenomic binning, comparative biology and taxonomic classification.</title>
        <authorList>
            <person name="Goeker M."/>
        </authorList>
    </citation>
    <scope>NUCLEOTIDE SEQUENCE [LARGE SCALE GENOMIC DNA]</scope>
    <source>
        <strain evidence="2 3">DSM 26006</strain>
    </source>
</reference>
<comment type="caution">
    <text evidence="2">The sequence shown here is derived from an EMBL/GenBank/DDBJ whole genome shotgun (WGS) entry which is preliminary data.</text>
</comment>
<gene>
    <name evidence="2" type="ORF">DFR36_103358</name>
</gene>
<dbReference type="Gene3D" id="3.40.50.1820">
    <property type="entry name" value="alpha/beta hydrolase"/>
    <property type="match status" value="1"/>
</dbReference>
<accession>A0A317RC95</accession>
<dbReference type="RefSeq" id="WP_019372885.1">
    <property type="nucleotide sequence ID" value="NZ_ALEE01000117.1"/>
</dbReference>
<sequence>MGQWIEVVASDGFSVPAWHASPEGRPRGAVVVLQEIFGVNSHIRDVSERFAARGWLALAPSTFARVQKGVELGYGEADTRRGKELKAAVEALPAPGALADIQAAIDLAARDSGGKVGVVGFCWGGLLAWRAACLLDGLSAAVPYYGGGMTTQAEMARQPRVPVLAHFGERDPFIPVKGVQAFAAAHPDATVHLYAADHGFHCDQRGSYDAEAAQLAWSRTLDFLERHLA</sequence>
<feature type="domain" description="Dienelactone hydrolase" evidence="1">
    <location>
        <begin position="16"/>
        <end position="227"/>
    </location>
</feature>
<evidence type="ECO:0000259" key="1">
    <source>
        <dbReference type="Pfam" id="PF01738"/>
    </source>
</evidence>
<dbReference type="InterPro" id="IPR002925">
    <property type="entry name" value="Dienelactn_hydro"/>
</dbReference>
<protein>
    <submittedName>
        <fullName evidence="2">Carboxymethylenebutenolidase</fullName>
    </submittedName>
</protein>
<dbReference type="InterPro" id="IPR051049">
    <property type="entry name" value="Dienelactone_hydrolase-like"/>
</dbReference>
<dbReference type="Pfam" id="PF01738">
    <property type="entry name" value="DLH"/>
    <property type="match status" value="1"/>
</dbReference>
<dbReference type="SUPFAM" id="SSF53474">
    <property type="entry name" value="alpha/beta-Hydrolases"/>
    <property type="match status" value="1"/>
</dbReference>
<evidence type="ECO:0000313" key="3">
    <source>
        <dbReference type="Proteomes" id="UP000246483"/>
    </source>
</evidence>
<proteinExistence type="predicted"/>
<name>A0A317RC95_9BURK</name>
<dbReference type="Proteomes" id="UP000246483">
    <property type="component" value="Unassembled WGS sequence"/>
</dbReference>
<dbReference type="GO" id="GO:0016787">
    <property type="term" value="F:hydrolase activity"/>
    <property type="evidence" value="ECO:0007669"/>
    <property type="project" value="InterPro"/>
</dbReference>
<keyword evidence="3" id="KW-1185">Reference proteome</keyword>
<organism evidence="2 3">
    <name type="scientific">Melaminivora alkalimesophila</name>
    <dbReference type="NCBI Taxonomy" id="1165852"/>
    <lineage>
        <taxon>Bacteria</taxon>
        <taxon>Pseudomonadati</taxon>
        <taxon>Pseudomonadota</taxon>
        <taxon>Betaproteobacteria</taxon>
        <taxon>Burkholderiales</taxon>
        <taxon>Comamonadaceae</taxon>
        <taxon>Melaminivora</taxon>
    </lineage>
</organism>
<dbReference type="OrthoDB" id="62567at2"/>
<dbReference type="AlphaFoldDB" id="A0A317RC95"/>